<keyword evidence="7" id="KW-1185">Reference proteome</keyword>
<dbReference type="GO" id="GO:0003700">
    <property type="term" value="F:DNA-binding transcription factor activity"/>
    <property type="evidence" value="ECO:0007669"/>
    <property type="project" value="InterPro"/>
</dbReference>
<dbReference type="PROSITE" id="PS50931">
    <property type="entry name" value="HTH_LYSR"/>
    <property type="match status" value="1"/>
</dbReference>
<dbReference type="GO" id="GO:0032993">
    <property type="term" value="C:protein-DNA complex"/>
    <property type="evidence" value="ECO:0007669"/>
    <property type="project" value="TreeGrafter"/>
</dbReference>
<evidence type="ECO:0000313" key="7">
    <source>
        <dbReference type="Proteomes" id="UP000198374"/>
    </source>
</evidence>
<keyword evidence="4" id="KW-0804">Transcription</keyword>
<dbReference type="EMBL" id="BCMF01000002">
    <property type="protein sequence ID" value="GAW98523.1"/>
    <property type="molecule type" value="Genomic_DNA"/>
</dbReference>
<evidence type="ECO:0000256" key="3">
    <source>
        <dbReference type="ARBA" id="ARBA00023125"/>
    </source>
</evidence>
<dbReference type="PANTHER" id="PTHR30346:SF28">
    <property type="entry name" value="HTH-TYPE TRANSCRIPTIONAL REGULATOR CYNR"/>
    <property type="match status" value="1"/>
</dbReference>
<name>A0A1Z5I9R4_9LACO</name>
<keyword evidence="2" id="KW-0805">Transcription regulation</keyword>
<dbReference type="InterPro" id="IPR000847">
    <property type="entry name" value="LysR_HTH_N"/>
</dbReference>
<dbReference type="Proteomes" id="UP000198374">
    <property type="component" value="Unassembled WGS sequence"/>
</dbReference>
<evidence type="ECO:0000313" key="6">
    <source>
        <dbReference type="EMBL" id="GAW98523.1"/>
    </source>
</evidence>
<dbReference type="FunFam" id="1.10.10.10:FF:000001">
    <property type="entry name" value="LysR family transcriptional regulator"/>
    <property type="match status" value="1"/>
</dbReference>
<comment type="similarity">
    <text evidence="1">Belongs to the LysR transcriptional regulatory family.</text>
</comment>
<feature type="domain" description="HTH lysR-type" evidence="5">
    <location>
        <begin position="1"/>
        <end position="58"/>
    </location>
</feature>
<proteinExistence type="inferred from homology"/>
<evidence type="ECO:0000256" key="1">
    <source>
        <dbReference type="ARBA" id="ARBA00009437"/>
    </source>
</evidence>
<dbReference type="Gene3D" id="3.40.190.290">
    <property type="match status" value="1"/>
</dbReference>
<protein>
    <submittedName>
        <fullName evidence="6">Putative transcriptional regulator</fullName>
    </submittedName>
</protein>
<evidence type="ECO:0000256" key="2">
    <source>
        <dbReference type="ARBA" id="ARBA00023015"/>
    </source>
</evidence>
<dbReference type="GO" id="GO:0003677">
    <property type="term" value="F:DNA binding"/>
    <property type="evidence" value="ECO:0007669"/>
    <property type="project" value="UniProtKB-KW"/>
</dbReference>
<dbReference type="PANTHER" id="PTHR30346">
    <property type="entry name" value="TRANSCRIPTIONAL DUAL REGULATOR HCAR-RELATED"/>
    <property type="match status" value="1"/>
</dbReference>
<dbReference type="CDD" id="cd05466">
    <property type="entry name" value="PBP2_LTTR_substrate"/>
    <property type="match status" value="1"/>
</dbReference>
<dbReference type="AlphaFoldDB" id="A0A1Z5I9R4"/>
<reference evidence="6 7" key="1">
    <citation type="submission" date="2015-11" db="EMBL/GenBank/DDBJ databases">
        <title>Draft genome sequences of new species of the genus Lactobacillus isolated from orchardgrass silage.</title>
        <authorList>
            <person name="Tohno M."/>
            <person name="Tanizawa Y."/>
            <person name="Arita M."/>
        </authorList>
    </citation>
    <scope>NUCLEOTIDE SEQUENCE [LARGE SCALE GENOMIC DNA]</scope>
    <source>
        <strain evidence="6 7">IWT30</strain>
    </source>
</reference>
<dbReference type="SUPFAM" id="SSF46785">
    <property type="entry name" value="Winged helix' DNA-binding domain"/>
    <property type="match status" value="1"/>
</dbReference>
<dbReference type="RefSeq" id="WP_089108338.1">
    <property type="nucleotide sequence ID" value="NZ_BCMF01000002.1"/>
</dbReference>
<evidence type="ECO:0000259" key="5">
    <source>
        <dbReference type="PROSITE" id="PS50931"/>
    </source>
</evidence>
<dbReference type="Gene3D" id="1.10.10.10">
    <property type="entry name" value="Winged helix-like DNA-binding domain superfamily/Winged helix DNA-binding domain"/>
    <property type="match status" value="1"/>
</dbReference>
<gene>
    <name evidence="6" type="ORF">IWT30_00468</name>
</gene>
<keyword evidence="3" id="KW-0238">DNA-binding</keyword>
<dbReference type="PRINTS" id="PR00039">
    <property type="entry name" value="HTHLYSR"/>
</dbReference>
<dbReference type="InterPro" id="IPR036390">
    <property type="entry name" value="WH_DNA-bd_sf"/>
</dbReference>
<evidence type="ECO:0000256" key="4">
    <source>
        <dbReference type="ARBA" id="ARBA00023163"/>
    </source>
</evidence>
<dbReference type="SUPFAM" id="SSF53850">
    <property type="entry name" value="Periplasmic binding protein-like II"/>
    <property type="match status" value="1"/>
</dbReference>
<dbReference type="Pfam" id="PF03466">
    <property type="entry name" value="LysR_substrate"/>
    <property type="match status" value="1"/>
</dbReference>
<accession>A0A1Z5I9R4</accession>
<comment type="caution">
    <text evidence="6">The sequence shown here is derived from an EMBL/GenBank/DDBJ whole genome shotgun (WGS) entry which is preliminary data.</text>
</comment>
<sequence>MRLTQLEYFIDIATTQNMSRSARNLHVAQPSLSRTIHALEDELATPLFTRNGRALELNSAGKKSLEVATATLGTLNTGIEDLNHYIDQTDNQVTIRIESSTTMIPGILEYLHRTVPDVSIHLIQHGLENNLLVHYDFEFSTHPVKDNENQLMLSEEIYFGVAENSPLSRAAVDNKITVSELAQNQLICTEPNPLRELVLRTLQHHGATIRPSFSTGDRATIIGMVRSGVGLCFIPQCSWPGVDLTGVRLLSFAPEPITRNIYLSMPTSSVRSSKHLTVAKAICDYMTTLK</sequence>
<dbReference type="OrthoDB" id="9803735at2"/>
<organism evidence="6 7">
    <name type="scientific">Secundilactobacillus mixtipabuli</name>
    <dbReference type="NCBI Taxonomy" id="1435342"/>
    <lineage>
        <taxon>Bacteria</taxon>
        <taxon>Bacillati</taxon>
        <taxon>Bacillota</taxon>
        <taxon>Bacilli</taxon>
        <taxon>Lactobacillales</taxon>
        <taxon>Lactobacillaceae</taxon>
        <taxon>Secundilactobacillus</taxon>
    </lineage>
</organism>
<dbReference type="InterPro" id="IPR005119">
    <property type="entry name" value="LysR_subst-bd"/>
</dbReference>
<dbReference type="Pfam" id="PF00126">
    <property type="entry name" value="HTH_1"/>
    <property type="match status" value="1"/>
</dbReference>
<dbReference type="InterPro" id="IPR036388">
    <property type="entry name" value="WH-like_DNA-bd_sf"/>
</dbReference>